<accession>A0A934VC71</accession>
<dbReference type="Proteomes" id="UP000600139">
    <property type="component" value="Unassembled WGS sequence"/>
</dbReference>
<protein>
    <submittedName>
        <fullName evidence="4">DUF1553 domain-containing protein</fullName>
    </submittedName>
</protein>
<evidence type="ECO:0000313" key="4">
    <source>
        <dbReference type="EMBL" id="MBK1816860.1"/>
    </source>
</evidence>
<dbReference type="InterPro" id="IPR036909">
    <property type="entry name" value="Cyt_c-like_dom_sf"/>
</dbReference>
<keyword evidence="5" id="KW-1185">Reference proteome</keyword>
<sequence length="1068" mass="119790">MNPAFRTLLPIFSGCVLSGEVIAEDAPISFNESIQPILSENCYHCHGPDSGTREPKKEPLRLDREKFAFQNREDGKPVIVKGDAAASLLVQLIKSKNPDEVMPPVKSHNQLTAEEIVLVEKWVQQGAKYEEHWSFIPPKRAEVPKVAAPQLVNNPIDAFIQEKLSEKALAPGPDEDPRTLVRRAALDLTGLLPDAADVEAFVKNPTKEAYQKYLDKLFATPAYAEHRTRYWLDYSRYADTHGLHFDNVRSIWPYRDYVIRSFASNKPYDAFVREQLAGDMIPASSADTWIATGYVRCNVSTNEGGTIPEEVHANNTRDRAEAFGATFLGLTVGCAACHDHKFDPTAQRDFYSLAAFFNNTAEKAWDENIADTQPVLRVPADDKRAEFDAAIVRRSQAAANYEKRRAAAPVNFKKWLSGGHKPSVVSPTDLQLRLKLDEGKGDVVKNSAPGAKTPDYKADTNPLVWGEQVWLWPSARMEIATNLVMPDQGDFESDESFSASMWINLRMKTSNATTGNGPLLARMGDASMENHRGWDFFIDGDKLVVHIISKWPDQAIRADTPGIPRGEWVHVGFSYDGSAKGEGVKFYVNGQERPTSTPTNTLKPGLTIRNKLPLQLGVRAGGERMRETAYQDVRLYHRKLDAAEFARLPYEDLSAEILAASPDPQKWTARQRFVALDQYFLPSADPEAARFKKEMEAADADIERLGKDGMATLITRERETPATAWVLDRGVYSARKEMVVPATPDFLPLPNQSSNRLELAEWLFKPENPLFARVTVNRIWQEVFGTGLVETPDDFGIMGARPSNEKLLDWLAVEFRESGWNVRHMYELLLTSHAYRQSSQVTPEALAADQGNRLLSRGPRFRMDAEVLRDTALQASGLLATKVGGPPVKSYQPEGLWEAVSMPESNTLHYKQDSGEALYRRSMYSFWKRFAPPPSLETFDATAREVVCSRRARTNTPLQALVSMNDPQFFEAARKLAERAIQNSSQPAERFNYLSETLMARPLAQKEVNQLTKQLEAFSKHYRENAQDAKDVLTTGEAPANPSLDPIEVATWAMMCNQFLNLDETLTK</sequence>
<evidence type="ECO:0000259" key="1">
    <source>
        <dbReference type="Pfam" id="PF07583"/>
    </source>
</evidence>
<gene>
    <name evidence="4" type="ORF">JIN84_14640</name>
</gene>
<dbReference type="EMBL" id="JAENIK010000011">
    <property type="protein sequence ID" value="MBK1816860.1"/>
    <property type="molecule type" value="Genomic_DNA"/>
</dbReference>
<evidence type="ECO:0000259" key="2">
    <source>
        <dbReference type="Pfam" id="PF07587"/>
    </source>
</evidence>
<dbReference type="RefSeq" id="WP_200351785.1">
    <property type="nucleotide sequence ID" value="NZ_BAABHZ010000006.1"/>
</dbReference>
<dbReference type="InterPro" id="IPR013320">
    <property type="entry name" value="ConA-like_dom_sf"/>
</dbReference>
<dbReference type="Pfam" id="PF07587">
    <property type="entry name" value="PSD1"/>
    <property type="match status" value="1"/>
</dbReference>
<dbReference type="Pfam" id="PF07583">
    <property type="entry name" value="PSCyt2"/>
    <property type="match status" value="1"/>
</dbReference>
<reference evidence="4" key="1">
    <citation type="submission" date="2021-01" db="EMBL/GenBank/DDBJ databases">
        <title>Modified the classification status of verrucomicrobia.</title>
        <authorList>
            <person name="Feng X."/>
        </authorList>
    </citation>
    <scope>NUCLEOTIDE SEQUENCE</scope>
    <source>
        <strain evidence="4">JCM 18052</strain>
    </source>
</reference>
<dbReference type="SUPFAM" id="SSF46626">
    <property type="entry name" value="Cytochrome c"/>
    <property type="match status" value="1"/>
</dbReference>
<dbReference type="InterPro" id="IPR011429">
    <property type="entry name" value="Cyt_c_Planctomycete-type"/>
</dbReference>
<feature type="domain" description="DUF1553" evidence="2">
    <location>
        <begin position="755"/>
        <end position="1013"/>
    </location>
</feature>
<dbReference type="Pfam" id="PF07635">
    <property type="entry name" value="PSCyt1"/>
    <property type="match status" value="1"/>
</dbReference>
<dbReference type="InterPro" id="IPR022655">
    <property type="entry name" value="DUF1553"/>
</dbReference>
<organism evidence="4 5">
    <name type="scientific">Luteolibacter yonseiensis</name>
    <dbReference type="NCBI Taxonomy" id="1144680"/>
    <lineage>
        <taxon>Bacteria</taxon>
        <taxon>Pseudomonadati</taxon>
        <taxon>Verrucomicrobiota</taxon>
        <taxon>Verrucomicrobiia</taxon>
        <taxon>Verrucomicrobiales</taxon>
        <taxon>Verrucomicrobiaceae</taxon>
        <taxon>Luteolibacter</taxon>
    </lineage>
</organism>
<dbReference type="Pfam" id="PF13385">
    <property type="entry name" value="Laminin_G_3"/>
    <property type="match status" value="1"/>
</dbReference>
<feature type="domain" description="Cytochrome C Planctomycete-type" evidence="3">
    <location>
        <begin position="42"/>
        <end position="104"/>
    </location>
</feature>
<comment type="caution">
    <text evidence="4">The sequence shown here is derived from an EMBL/GenBank/DDBJ whole genome shotgun (WGS) entry which is preliminary data.</text>
</comment>
<dbReference type="AlphaFoldDB" id="A0A934VC71"/>
<name>A0A934VC71_9BACT</name>
<dbReference type="GO" id="GO:0020037">
    <property type="term" value="F:heme binding"/>
    <property type="evidence" value="ECO:0007669"/>
    <property type="project" value="InterPro"/>
</dbReference>
<dbReference type="PANTHER" id="PTHR35889:SF3">
    <property type="entry name" value="F-BOX DOMAIN-CONTAINING PROTEIN"/>
    <property type="match status" value="1"/>
</dbReference>
<evidence type="ECO:0000313" key="5">
    <source>
        <dbReference type="Proteomes" id="UP000600139"/>
    </source>
</evidence>
<feature type="domain" description="DUF1549" evidence="1">
    <location>
        <begin position="155"/>
        <end position="361"/>
    </location>
</feature>
<dbReference type="PANTHER" id="PTHR35889">
    <property type="entry name" value="CYCLOINULO-OLIGOSACCHARIDE FRUCTANOTRANSFERASE-RELATED"/>
    <property type="match status" value="1"/>
</dbReference>
<proteinExistence type="predicted"/>
<dbReference type="GO" id="GO:0009055">
    <property type="term" value="F:electron transfer activity"/>
    <property type="evidence" value="ECO:0007669"/>
    <property type="project" value="InterPro"/>
</dbReference>
<evidence type="ECO:0000259" key="3">
    <source>
        <dbReference type="Pfam" id="PF07635"/>
    </source>
</evidence>
<dbReference type="Gene3D" id="1.10.760.10">
    <property type="entry name" value="Cytochrome c-like domain"/>
    <property type="match status" value="1"/>
</dbReference>
<dbReference type="SUPFAM" id="SSF49899">
    <property type="entry name" value="Concanavalin A-like lectins/glucanases"/>
    <property type="match status" value="1"/>
</dbReference>
<dbReference type="InterPro" id="IPR011444">
    <property type="entry name" value="DUF1549"/>
</dbReference>
<dbReference type="Gene3D" id="2.60.120.200">
    <property type="match status" value="1"/>
</dbReference>